<dbReference type="InterPro" id="IPR000905">
    <property type="entry name" value="Gcp-like_dom"/>
</dbReference>
<feature type="domain" description="Gcp-like" evidence="1">
    <location>
        <begin position="33"/>
        <end position="230"/>
    </location>
</feature>
<dbReference type="RefSeq" id="WP_209457156.1">
    <property type="nucleotide sequence ID" value="NZ_BAAACS010000004.1"/>
</dbReference>
<dbReference type="NCBIfam" id="TIGR03725">
    <property type="entry name" value="T6A_YeaZ"/>
    <property type="match status" value="1"/>
</dbReference>
<dbReference type="InterPro" id="IPR022496">
    <property type="entry name" value="T6A_TsaB"/>
</dbReference>
<keyword evidence="3" id="KW-1185">Reference proteome</keyword>
<reference evidence="2 3" key="1">
    <citation type="submission" date="2021-03" db="EMBL/GenBank/DDBJ databases">
        <title>Genomic Encyclopedia of Type Strains, Phase IV (KMG-IV): sequencing the most valuable type-strain genomes for metagenomic binning, comparative biology and taxonomic classification.</title>
        <authorList>
            <person name="Goeker M."/>
        </authorList>
    </citation>
    <scope>NUCLEOTIDE SEQUENCE [LARGE SCALE GENOMIC DNA]</scope>
    <source>
        <strain evidence="2 3">DSM 1289</strain>
    </source>
</reference>
<organism evidence="2 3">
    <name type="scientific">Metaclostridioides mangenotii</name>
    <dbReference type="NCBI Taxonomy" id="1540"/>
    <lineage>
        <taxon>Bacteria</taxon>
        <taxon>Bacillati</taxon>
        <taxon>Bacillota</taxon>
        <taxon>Clostridia</taxon>
        <taxon>Peptostreptococcales</taxon>
        <taxon>Peptostreptococcaceae</taxon>
        <taxon>Metaclostridioides</taxon>
    </lineage>
</organism>
<accession>A0ABS4ECU6</accession>
<dbReference type="Proteomes" id="UP000767291">
    <property type="component" value="Unassembled WGS sequence"/>
</dbReference>
<proteinExistence type="predicted"/>
<dbReference type="PANTHER" id="PTHR11735:SF11">
    <property type="entry name" value="TRNA THREONYLCARBAMOYLADENOSINE BIOSYNTHESIS PROTEIN TSAB"/>
    <property type="match status" value="1"/>
</dbReference>
<evidence type="ECO:0000313" key="3">
    <source>
        <dbReference type="Proteomes" id="UP000767291"/>
    </source>
</evidence>
<dbReference type="Pfam" id="PF00814">
    <property type="entry name" value="TsaD"/>
    <property type="match status" value="1"/>
</dbReference>
<comment type="caution">
    <text evidence="2">The sequence shown here is derived from an EMBL/GenBank/DDBJ whole genome shotgun (WGS) entry which is preliminary data.</text>
</comment>
<dbReference type="EMBL" id="JAGGJX010000004">
    <property type="protein sequence ID" value="MBP1855754.1"/>
    <property type="molecule type" value="Genomic_DNA"/>
</dbReference>
<dbReference type="InterPro" id="IPR043129">
    <property type="entry name" value="ATPase_NBD"/>
</dbReference>
<dbReference type="Gene3D" id="3.30.420.40">
    <property type="match status" value="2"/>
</dbReference>
<protein>
    <submittedName>
        <fullName evidence="2">tRNA threonylcarbamoyl adenosine modification protein YeaZ</fullName>
    </submittedName>
</protein>
<dbReference type="CDD" id="cd24032">
    <property type="entry name" value="ASKHA_NBD_TsaB"/>
    <property type="match status" value="1"/>
</dbReference>
<evidence type="ECO:0000259" key="1">
    <source>
        <dbReference type="Pfam" id="PF00814"/>
    </source>
</evidence>
<evidence type="ECO:0000313" key="2">
    <source>
        <dbReference type="EMBL" id="MBP1855754.1"/>
    </source>
</evidence>
<gene>
    <name evidence="2" type="ORF">J2Z43_002152</name>
</gene>
<sequence length="238" mass="26541">MKVLGIDTSSMAASIAVIEDDKLICEFVVNDTKTHSQKLMVMIENMLKISDIDINDIDLLAVCIGPGSFTGIRIGVSTAKAISHVNDVPIVAVNSLESLAENASLTKKNIVPILDAQKNQVYSAEYKYNMTDKDDSLNVKKDIEIKEVDALVEEIKNSDEEYVILGEAVYKYLDKFKNIENATVCDSIYNVSKGSSLCLSAINKYKLGKDIYNCYDIKPMYIKKSQAEIQYEQKNKEV</sequence>
<dbReference type="SUPFAM" id="SSF53067">
    <property type="entry name" value="Actin-like ATPase domain"/>
    <property type="match status" value="2"/>
</dbReference>
<name>A0ABS4ECU6_9FIRM</name>
<dbReference type="PANTHER" id="PTHR11735">
    <property type="entry name" value="TRNA N6-ADENOSINE THREONYLCARBAMOYLTRANSFERASE"/>
    <property type="match status" value="1"/>
</dbReference>